<feature type="domain" description="DUF4333" evidence="3">
    <location>
        <begin position="68"/>
        <end position="139"/>
    </location>
</feature>
<evidence type="ECO:0000256" key="2">
    <source>
        <dbReference type="SAM" id="Phobius"/>
    </source>
</evidence>
<dbReference type="InterPro" id="IPR025637">
    <property type="entry name" value="DUF4333"/>
</dbReference>
<feature type="transmembrane region" description="Helical" evidence="2">
    <location>
        <begin position="51"/>
        <end position="74"/>
    </location>
</feature>
<organism evidence="4 5">
    <name type="scientific">Geodermatophilus pulveris</name>
    <dbReference type="NCBI Taxonomy" id="1564159"/>
    <lineage>
        <taxon>Bacteria</taxon>
        <taxon>Bacillati</taxon>
        <taxon>Actinomycetota</taxon>
        <taxon>Actinomycetes</taxon>
        <taxon>Geodermatophilales</taxon>
        <taxon>Geodermatophilaceae</taxon>
        <taxon>Geodermatophilus</taxon>
    </lineage>
</organism>
<accession>A0A239DXD5</accession>
<keyword evidence="5" id="KW-1185">Reference proteome</keyword>
<feature type="compositionally biased region" description="Pro residues" evidence="1">
    <location>
        <begin position="28"/>
        <end position="43"/>
    </location>
</feature>
<protein>
    <recommendedName>
        <fullName evidence="3">DUF4333 domain-containing protein</fullName>
    </recommendedName>
</protein>
<gene>
    <name evidence="4" type="ORF">SAMN06893096_103409</name>
</gene>
<sequence>MTQQIGHPGYTQQPPPPSSGPHGQPAAPYGPPPPARSGAPQPPALRRRTGAIVAGTAAAVIVIAGLIAGALFLFGSKLLDTTEAETEIARITEEQFGLAPSDVSCPDDVPLEAGTTTTCTGTLDGQPVSYTVEQTEDEGDVWIASVEDFVVIAEVEAALSQQVGAEAGVKVTTTCDAGSRSVLVDGFGTPIPCTVTNATDATDNLDVLATVDEAGDVTYEVA</sequence>
<evidence type="ECO:0000313" key="4">
    <source>
        <dbReference type="EMBL" id="SNS36919.1"/>
    </source>
</evidence>
<dbReference type="Pfam" id="PF14230">
    <property type="entry name" value="DUF4333"/>
    <property type="match status" value="1"/>
</dbReference>
<evidence type="ECO:0000313" key="5">
    <source>
        <dbReference type="Proteomes" id="UP000198373"/>
    </source>
</evidence>
<keyword evidence="2" id="KW-0812">Transmembrane</keyword>
<evidence type="ECO:0000256" key="1">
    <source>
        <dbReference type="SAM" id="MobiDB-lite"/>
    </source>
</evidence>
<dbReference type="Proteomes" id="UP000198373">
    <property type="component" value="Unassembled WGS sequence"/>
</dbReference>
<dbReference type="EMBL" id="FZOO01000003">
    <property type="protein sequence ID" value="SNS36919.1"/>
    <property type="molecule type" value="Genomic_DNA"/>
</dbReference>
<feature type="compositionally biased region" description="Low complexity" evidence="1">
    <location>
        <begin position="1"/>
        <end position="12"/>
    </location>
</feature>
<keyword evidence="2" id="KW-1133">Transmembrane helix</keyword>
<evidence type="ECO:0000259" key="3">
    <source>
        <dbReference type="Pfam" id="PF14230"/>
    </source>
</evidence>
<name>A0A239DXD5_9ACTN</name>
<feature type="region of interest" description="Disordered" evidence="1">
    <location>
        <begin position="1"/>
        <end position="44"/>
    </location>
</feature>
<keyword evidence="2" id="KW-0472">Membrane</keyword>
<dbReference type="OrthoDB" id="5244388at2"/>
<dbReference type="RefSeq" id="WP_089305163.1">
    <property type="nucleotide sequence ID" value="NZ_FZOO01000003.1"/>
</dbReference>
<reference evidence="5" key="1">
    <citation type="submission" date="2017-06" db="EMBL/GenBank/DDBJ databases">
        <authorList>
            <person name="Varghese N."/>
            <person name="Submissions S."/>
        </authorList>
    </citation>
    <scope>NUCLEOTIDE SEQUENCE [LARGE SCALE GENOMIC DNA]</scope>
    <source>
        <strain evidence="5">DSM 46839</strain>
    </source>
</reference>
<proteinExistence type="predicted"/>
<dbReference type="AlphaFoldDB" id="A0A239DXD5"/>